<comment type="caution">
    <text evidence="1">The sequence shown here is derived from an EMBL/GenBank/DDBJ whole genome shotgun (WGS) entry which is preliminary data.</text>
</comment>
<keyword evidence="2" id="KW-1185">Reference proteome</keyword>
<proteinExistence type="predicted"/>
<dbReference type="EMBL" id="JBHRSK010000017">
    <property type="protein sequence ID" value="MFC2970186.1"/>
    <property type="molecule type" value="Genomic_DNA"/>
</dbReference>
<reference evidence="2" key="1">
    <citation type="journal article" date="2019" name="Int. J. Syst. Evol. Microbiol.">
        <title>The Global Catalogue of Microorganisms (GCM) 10K type strain sequencing project: providing services to taxonomists for standard genome sequencing and annotation.</title>
        <authorList>
            <consortium name="The Broad Institute Genomics Platform"/>
            <consortium name="The Broad Institute Genome Sequencing Center for Infectious Disease"/>
            <person name="Wu L."/>
            <person name="Ma J."/>
        </authorList>
    </citation>
    <scope>NUCLEOTIDE SEQUENCE [LARGE SCALE GENOMIC DNA]</scope>
    <source>
        <strain evidence="2">KCTC 62192</strain>
    </source>
</reference>
<protein>
    <submittedName>
        <fullName evidence="1">Uncharacterized protein</fullName>
    </submittedName>
</protein>
<dbReference type="RefSeq" id="WP_377834946.1">
    <property type="nucleotide sequence ID" value="NZ_JBHRSK010000017.1"/>
</dbReference>
<evidence type="ECO:0000313" key="2">
    <source>
        <dbReference type="Proteomes" id="UP001595443"/>
    </source>
</evidence>
<sequence>MAQSAKLSDVLLEMSDLSEEEKSFWLAMFTDAMKVPGPGEEAFFAQRQKCGLGVGLDGVGRLAYAKNKPTGRQPR</sequence>
<gene>
    <name evidence="1" type="ORF">ACFOES_18970</name>
</gene>
<name>A0ABV7AL90_9RHOB</name>
<organism evidence="1 2">
    <name type="scientific">Acidimangrovimonas pyrenivorans</name>
    <dbReference type="NCBI Taxonomy" id="2030798"/>
    <lineage>
        <taxon>Bacteria</taxon>
        <taxon>Pseudomonadati</taxon>
        <taxon>Pseudomonadota</taxon>
        <taxon>Alphaproteobacteria</taxon>
        <taxon>Rhodobacterales</taxon>
        <taxon>Paracoccaceae</taxon>
        <taxon>Acidimangrovimonas</taxon>
    </lineage>
</organism>
<accession>A0ABV7AL90</accession>
<evidence type="ECO:0000313" key="1">
    <source>
        <dbReference type="EMBL" id="MFC2970186.1"/>
    </source>
</evidence>
<dbReference type="Proteomes" id="UP001595443">
    <property type="component" value="Unassembled WGS sequence"/>
</dbReference>